<dbReference type="Proteomes" id="UP000885695">
    <property type="component" value="Unassembled WGS sequence"/>
</dbReference>
<evidence type="ECO:0000313" key="1">
    <source>
        <dbReference type="EMBL" id="HEB13409.1"/>
    </source>
</evidence>
<comment type="caution">
    <text evidence="1">The sequence shown here is derived from an EMBL/GenBank/DDBJ whole genome shotgun (WGS) entry which is preliminary data.</text>
</comment>
<dbReference type="EMBL" id="DRHL01000016">
    <property type="protein sequence ID" value="HEB13409.1"/>
    <property type="molecule type" value="Genomic_DNA"/>
</dbReference>
<accession>A0A7C1NPF4</accession>
<name>A0A7C1NPF4_UNCC3</name>
<proteinExistence type="predicted"/>
<dbReference type="AlphaFoldDB" id="A0A7C1NPF4"/>
<sequence length="98" mass="11695">MTDKQIIEVILEKAKDMGLKFGSNEFRIEEHEKKGWGFWEGRDFYSIDDMMTIRMIPQAIFGRELIELEDGKKMPAYLYHSQVVLTEERPLKYLEKFS</sequence>
<organism evidence="1">
    <name type="scientific">candidate division CPR3 bacterium</name>
    <dbReference type="NCBI Taxonomy" id="2268181"/>
    <lineage>
        <taxon>Bacteria</taxon>
        <taxon>Bacteria division CPR3</taxon>
    </lineage>
</organism>
<gene>
    <name evidence="1" type="ORF">ENI13_00330</name>
</gene>
<protein>
    <submittedName>
        <fullName evidence="1">Uncharacterized protein</fullName>
    </submittedName>
</protein>
<reference evidence="1" key="1">
    <citation type="journal article" date="2020" name="mSystems">
        <title>Genome- and Community-Level Interaction Insights into Carbon Utilization and Element Cycling Functions of Hydrothermarchaeota in Hydrothermal Sediment.</title>
        <authorList>
            <person name="Zhou Z."/>
            <person name="Liu Y."/>
            <person name="Xu W."/>
            <person name="Pan J."/>
            <person name="Luo Z.H."/>
            <person name="Li M."/>
        </authorList>
    </citation>
    <scope>NUCLEOTIDE SEQUENCE [LARGE SCALE GENOMIC DNA]</scope>
    <source>
        <strain evidence="1">HyVt-369</strain>
    </source>
</reference>